<keyword evidence="3" id="KW-1185">Reference proteome</keyword>
<protein>
    <submittedName>
        <fullName evidence="2">Uncharacterized protein</fullName>
    </submittedName>
</protein>
<evidence type="ECO:0000256" key="1">
    <source>
        <dbReference type="SAM" id="MobiDB-lite"/>
    </source>
</evidence>
<dbReference type="EMBL" id="SPHZ02000003">
    <property type="protein sequence ID" value="KAF0926939.1"/>
    <property type="molecule type" value="Genomic_DNA"/>
</dbReference>
<reference evidence="2 3" key="1">
    <citation type="submission" date="2019-11" db="EMBL/GenBank/DDBJ databases">
        <title>Whole genome sequence of Oryza granulata.</title>
        <authorList>
            <person name="Li W."/>
        </authorList>
    </citation>
    <scope>NUCLEOTIDE SEQUENCE [LARGE SCALE GENOMIC DNA]</scope>
    <source>
        <strain evidence="3">cv. Menghai</strain>
        <tissue evidence="2">Leaf</tissue>
    </source>
</reference>
<dbReference type="Proteomes" id="UP000479710">
    <property type="component" value="Unassembled WGS sequence"/>
</dbReference>
<feature type="region of interest" description="Disordered" evidence="1">
    <location>
        <begin position="46"/>
        <end position="66"/>
    </location>
</feature>
<dbReference type="AlphaFoldDB" id="A0A6G1EQN9"/>
<evidence type="ECO:0000313" key="2">
    <source>
        <dbReference type="EMBL" id="KAF0926939.1"/>
    </source>
</evidence>
<gene>
    <name evidence="2" type="ORF">E2562_028425</name>
</gene>
<feature type="region of interest" description="Disordered" evidence="1">
    <location>
        <begin position="1"/>
        <end position="22"/>
    </location>
</feature>
<accession>A0A6G1EQN9</accession>
<feature type="compositionally biased region" description="Basic and acidic residues" evidence="1">
    <location>
        <begin position="46"/>
        <end position="58"/>
    </location>
</feature>
<sequence length="74" mass="8168">MAMQASSPMLSPILVDPATRGEERRKNITRNFDICIRKDVDHQPFEVRSNDPISDHPRGGTTVDWGSVTAAATC</sequence>
<organism evidence="2 3">
    <name type="scientific">Oryza meyeriana var. granulata</name>
    <dbReference type="NCBI Taxonomy" id="110450"/>
    <lineage>
        <taxon>Eukaryota</taxon>
        <taxon>Viridiplantae</taxon>
        <taxon>Streptophyta</taxon>
        <taxon>Embryophyta</taxon>
        <taxon>Tracheophyta</taxon>
        <taxon>Spermatophyta</taxon>
        <taxon>Magnoliopsida</taxon>
        <taxon>Liliopsida</taxon>
        <taxon>Poales</taxon>
        <taxon>Poaceae</taxon>
        <taxon>BOP clade</taxon>
        <taxon>Oryzoideae</taxon>
        <taxon>Oryzeae</taxon>
        <taxon>Oryzinae</taxon>
        <taxon>Oryza</taxon>
        <taxon>Oryza meyeriana</taxon>
    </lineage>
</organism>
<name>A0A6G1EQN9_9ORYZ</name>
<proteinExistence type="predicted"/>
<evidence type="ECO:0000313" key="3">
    <source>
        <dbReference type="Proteomes" id="UP000479710"/>
    </source>
</evidence>
<comment type="caution">
    <text evidence="2">The sequence shown here is derived from an EMBL/GenBank/DDBJ whole genome shotgun (WGS) entry which is preliminary data.</text>
</comment>